<accession>A0A2H0B7G7</accession>
<feature type="compositionally biased region" description="Low complexity" evidence="1">
    <location>
        <begin position="14"/>
        <end position="27"/>
    </location>
</feature>
<comment type="caution">
    <text evidence="3">The sequence shown here is derived from an EMBL/GenBank/DDBJ whole genome shotgun (WGS) entry which is preliminary data.</text>
</comment>
<name>A0A2H0B7G7_9BACT</name>
<proteinExistence type="predicted"/>
<dbReference type="AlphaFoldDB" id="A0A2H0B7G7"/>
<dbReference type="InterPro" id="IPR043719">
    <property type="entry name" value="DUF5660"/>
</dbReference>
<feature type="domain" description="DUF5660" evidence="2">
    <location>
        <begin position="125"/>
        <end position="235"/>
    </location>
</feature>
<evidence type="ECO:0000313" key="3">
    <source>
        <dbReference type="EMBL" id="PIP53581.1"/>
    </source>
</evidence>
<evidence type="ECO:0000259" key="2">
    <source>
        <dbReference type="Pfam" id="PF18904"/>
    </source>
</evidence>
<reference evidence="3 4" key="1">
    <citation type="submission" date="2017-09" db="EMBL/GenBank/DDBJ databases">
        <title>Depth-based differentiation of microbial function through sediment-hosted aquifers and enrichment of novel symbionts in the deep terrestrial subsurface.</title>
        <authorList>
            <person name="Probst A.J."/>
            <person name="Ladd B."/>
            <person name="Jarett J.K."/>
            <person name="Geller-Mcgrath D.E."/>
            <person name="Sieber C.M."/>
            <person name="Emerson J.B."/>
            <person name="Anantharaman K."/>
            <person name="Thomas B.C."/>
            <person name="Malmstrom R."/>
            <person name="Stieglmeier M."/>
            <person name="Klingl A."/>
            <person name="Woyke T."/>
            <person name="Ryan C.M."/>
            <person name="Banfield J.F."/>
        </authorList>
    </citation>
    <scope>NUCLEOTIDE SEQUENCE [LARGE SCALE GENOMIC DNA]</scope>
    <source>
        <strain evidence="3">CG23_combo_of_CG06-09_8_20_14_all_34_8</strain>
    </source>
</reference>
<organism evidence="3 4">
    <name type="scientific">Candidatus Beckwithbacteria bacterium CG23_combo_of_CG06-09_8_20_14_all_34_8</name>
    <dbReference type="NCBI Taxonomy" id="1974497"/>
    <lineage>
        <taxon>Bacteria</taxon>
        <taxon>Candidatus Beckwithiibacteriota</taxon>
    </lineage>
</organism>
<dbReference type="EMBL" id="PCSR01000004">
    <property type="protein sequence ID" value="PIP53581.1"/>
    <property type="molecule type" value="Genomic_DNA"/>
</dbReference>
<evidence type="ECO:0000256" key="1">
    <source>
        <dbReference type="SAM" id="MobiDB-lite"/>
    </source>
</evidence>
<gene>
    <name evidence="3" type="ORF">COX08_00200</name>
</gene>
<dbReference type="Proteomes" id="UP000229459">
    <property type="component" value="Unassembled WGS sequence"/>
</dbReference>
<protein>
    <recommendedName>
        <fullName evidence="2">DUF5660 domain-containing protein</fullName>
    </recommendedName>
</protein>
<sequence length="235" mass="26757">MTDPFQFPKPSYISGSKPNQNSNNSKPVARNNNYIEAIREQGGAATAGVAKGAVDQIFGNPSHFPPFPQETSPQVPTMPNWNQQPNQQVPFNFAEFLKLREQKARQQERGLVDQQRRTETIIFSQKEEKAKKQIEAIKEEIRKIIKTAKSMDSRVFEIEKEVMNPTVSAGTYHENFFERVLKVLILIRKSLSDSCNWLETVSSRNSAKSYYWGQVGKSGAKYMLSNERYMSTQAG</sequence>
<feature type="region of interest" description="Disordered" evidence="1">
    <location>
        <begin position="1"/>
        <end position="34"/>
    </location>
</feature>
<dbReference type="Pfam" id="PF18904">
    <property type="entry name" value="DUF5660"/>
    <property type="match status" value="1"/>
</dbReference>
<evidence type="ECO:0000313" key="4">
    <source>
        <dbReference type="Proteomes" id="UP000229459"/>
    </source>
</evidence>